<evidence type="ECO:0000256" key="6">
    <source>
        <dbReference type="RuleBase" id="RU363132"/>
    </source>
</evidence>
<comment type="caution">
    <text evidence="6">Lacks conserved residue(s) required for the propagation of feature annotation.</text>
</comment>
<evidence type="ECO:0000256" key="2">
    <source>
        <dbReference type="ARBA" id="ARBA00022692"/>
    </source>
</evidence>
<evidence type="ECO:0000313" key="8">
    <source>
        <dbReference type="EMBL" id="PIO56596.1"/>
    </source>
</evidence>
<accession>A0A2G9TF49</accession>
<dbReference type="PROSITE" id="PS50845">
    <property type="entry name" value="RETICULON"/>
    <property type="match status" value="1"/>
</dbReference>
<keyword evidence="3 6" id="KW-0256">Endoplasmic reticulum</keyword>
<dbReference type="PANTHER" id="PTHR45799">
    <property type="entry name" value="RETICULON-LIKE PROTEIN"/>
    <property type="match status" value="1"/>
</dbReference>
<dbReference type="AlphaFoldDB" id="A0A2G9TF49"/>
<keyword evidence="2 6" id="KW-0812">Transmembrane</keyword>
<keyword evidence="9" id="KW-1185">Reference proteome</keyword>
<dbReference type="PANTHER" id="PTHR45799:SF2">
    <property type="entry name" value="RETICULON-LIKE PROTEIN"/>
    <property type="match status" value="1"/>
</dbReference>
<evidence type="ECO:0000256" key="3">
    <source>
        <dbReference type="ARBA" id="ARBA00022824"/>
    </source>
</evidence>
<sequence>FALILWALTYIGCWFSGFAIVILAVLGAFSIPKIYEMYQDPIDKNLAMVSENISKVSKMAEDKLPFLKKAEVHVEKKD</sequence>
<evidence type="ECO:0000256" key="4">
    <source>
        <dbReference type="ARBA" id="ARBA00022989"/>
    </source>
</evidence>
<evidence type="ECO:0000259" key="7">
    <source>
        <dbReference type="PROSITE" id="PS50845"/>
    </source>
</evidence>
<dbReference type="GO" id="GO:0030424">
    <property type="term" value="C:axon"/>
    <property type="evidence" value="ECO:0007669"/>
    <property type="project" value="TreeGrafter"/>
</dbReference>
<dbReference type="Proteomes" id="UP000230423">
    <property type="component" value="Unassembled WGS sequence"/>
</dbReference>
<reference evidence="8 9" key="1">
    <citation type="submission" date="2015-09" db="EMBL/GenBank/DDBJ databases">
        <title>Draft genome of the parasitic nematode Teladorsagia circumcincta isolate WARC Sus (inbred).</title>
        <authorList>
            <person name="Mitreva M."/>
        </authorList>
    </citation>
    <scope>NUCLEOTIDE SEQUENCE [LARGE SCALE GENOMIC DNA]</scope>
    <source>
        <strain evidence="8 9">S</strain>
    </source>
</reference>
<proteinExistence type="predicted"/>
<feature type="transmembrane region" description="Helical" evidence="6">
    <location>
        <begin position="6"/>
        <end position="29"/>
    </location>
</feature>
<dbReference type="EMBL" id="KZ374318">
    <property type="protein sequence ID" value="PIO56596.1"/>
    <property type="molecule type" value="Genomic_DNA"/>
</dbReference>
<feature type="domain" description="Reticulon" evidence="7">
    <location>
        <begin position="1"/>
        <end position="78"/>
    </location>
</feature>
<dbReference type="InterPro" id="IPR046964">
    <property type="entry name" value="RTN1-4"/>
</dbReference>
<dbReference type="Pfam" id="PF02453">
    <property type="entry name" value="Reticulon"/>
    <property type="match status" value="1"/>
</dbReference>
<feature type="non-terminal residue" evidence="8">
    <location>
        <position position="1"/>
    </location>
</feature>
<organism evidence="8 9">
    <name type="scientific">Teladorsagia circumcincta</name>
    <name type="common">Brown stomach worm</name>
    <name type="synonym">Ostertagia circumcincta</name>
    <dbReference type="NCBI Taxonomy" id="45464"/>
    <lineage>
        <taxon>Eukaryota</taxon>
        <taxon>Metazoa</taxon>
        <taxon>Ecdysozoa</taxon>
        <taxon>Nematoda</taxon>
        <taxon>Chromadorea</taxon>
        <taxon>Rhabditida</taxon>
        <taxon>Rhabditina</taxon>
        <taxon>Rhabditomorpha</taxon>
        <taxon>Strongyloidea</taxon>
        <taxon>Trichostrongylidae</taxon>
        <taxon>Teladorsagia</taxon>
    </lineage>
</organism>
<name>A0A2G9TF49_TELCI</name>
<evidence type="ECO:0000313" key="9">
    <source>
        <dbReference type="Proteomes" id="UP000230423"/>
    </source>
</evidence>
<feature type="non-terminal residue" evidence="8">
    <location>
        <position position="78"/>
    </location>
</feature>
<gene>
    <name evidence="8" type="ORF">TELCIR_22004</name>
</gene>
<dbReference type="InterPro" id="IPR003388">
    <property type="entry name" value="Reticulon"/>
</dbReference>
<evidence type="ECO:0000256" key="1">
    <source>
        <dbReference type="ARBA" id="ARBA00004477"/>
    </source>
</evidence>
<protein>
    <recommendedName>
        <fullName evidence="6">Reticulon-like protein</fullName>
    </recommendedName>
</protein>
<keyword evidence="4 6" id="KW-1133">Transmembrane helix</keyword>
<comment type="subcellular location">
    <subcellularLocation>
        <location evidence="1 6">Endoplasmic reticulum membrane</location>
        <topology evidence="1 6">Multi-pass membrane protein</topology>
    </subcellularLocation>
</comment>
<dbReference type="GO" id="GO:0005789">
    <property type="term" value="C:endoplasmic reticulum membrane"/>
    <property type="evidence" value="ECO:0007669"/>
    <property type="project" value="UniProtKB-SubCell"/>
</dbReference>
<keyword evidence="5 6" id="KW-0472">Membrane</keyword>
<evidence type="ECO:0000256" key="5">
    <source>
        <dbReference type="ARBA" id="ARBA00023136"/>
    </source>
</evidence>
<dbReference type="OrthoDB" id="567788at2759"/>